<protein>
    <submittedName>
        <fullName evidence="3">Uncharacterized protein</fullName>
    </submittedName>
</protein>
<proteinExistence type="predicted"/>
<dbReference type="KEGG" id="btw:BF38_2194"/>
<evidence type="ECO:0000313" key="5">
    <source>
        <dbReference type="Proteomes" id="UP000501107"/>
    </source>
</evidence>
<keyword evidence="1" id="KW-0472">Membrane</keyword>
<reference evidence="3 5" key="2">
    <citation type="submission" date="2020-05" db="EMBL/GenBank/DDBJ databases">
        <title>FDA dAtabase for Regulatory Grade micrObial Sequences (FDA-ARGOS): Supporting development and validation of Infectious Disease Dx tests.</title>
        <authorList>
            <person name="Nelson B."/>
            <person name="Plummer A."/>
            <person name="Tallon L."/>
            <person name="Sadzewicz L."/>
            <person name="Zhao X."/>
            <person name="Vavikolanu K."/>
            <person name="Mehta A."/>
            <person name="Aluvathingal J."/>
            <person name="Nadendla S."/>
            <person name="Myers T."/>
            <person name="Yan Y."/>
            <person name="Sichtig H."/>
        </authorList>
    </citation>
    <scope>NUCLEOTIDE SEQUENCE [LARGE SCALE GENOMIC DNA]</scope>
    <source>
        <strain evidence="3 5">FDAARGOS_795</strain>
    </source>
</reference>
<evidence type="ECO:0000256" key="1">
    <source>
        <dbReference type="SAM" id="Phobius"/>
    </source>
</evidence>
<dbReference type="PROSITE" id="PS51257">
    <property type="entry name" value="PROKAR_LIPOPROTEIN"/>
    <property type="match status" value="1"/>
</dbReference>
<dbReference type="EMBL" id="CP053980">
    <property type="protein sequence ID" value="QKH25860.1"/>
    <property type="molecule type" value="Genomic_DNA"/>
</dbReference>
<reference evidence="2 4" key="1">
    <citation type="journal article" date="2015" name="Genome Announc.">
        <title>Complete genome sequences for 35 biothreat assay-relevant bacillus species.</title>
        <authorList>
            <person name="Johnson S.L."/>
            <person name="Daligault H.E."/>
            <person name="Davenport K.W."/>
            <person name="Jaissle J."/>
            <person name="Frey K.G."/>
            <person name="Ladner J.T."/>
            <person name="Broomall S.M."/>
            <person name="Bishop-Lilly K.A."/>
            <person name="Bruce D.C."/>
            <person name="Gibbons H.S."/>
            <person name="Coyne S.R."/>
            <person name="Lo C.C."/>
            <person name="Meincke L."/>
            <person name="Munk A.C."/>
            <person name="Koroleva G.I."/>
            <person name="Rosenzweig C.N."/>
            <person name="Palacios G.F."/>
            <person name="Redden C.L."/>
            <person name="Minogue T.D."/>
            <person name="Chain P.S."/>
        </authorList>
    </citation>
    <scope>NUCLEOTIDE SEQUENCE [LARGE SCALE GENOMIC DNA]</scope>
    <source>
        <strain evidence="2 4">HD1011</strain>
    </source>
</reference>
<evidence type="ECO:0000313" key="3">
    <source>
        <dbReference type="EMBL" id="QKH25860.1"/>
    </source>
</evidence>
<keyword evidence="1" id="KW-0812">Transmembrane</keyword>
<evidence type="ECO:0000313" key="4">
    <source>
        <dbReference type="Proteomes" id="UP000031876"/>
    </source>
</evidence>
<dbReference type="RefSeq" id="WP_001034150.1">
    <property type="nucleotide sequence ID" value="NZ_CP009335.1"/>
</dbReference>
<keyword evidence="1" id="KW-1133">Transmembrane helix</keyword>
<gene>
    <name evidence="2" type="ORF">BF38_2194</name>
    <name evidence="3" type="ORF">FOC89_18645</name>
</gene>
<sequence length="260" mass="29685">MNKKATFKIGAMFTILLMACLFYGYRSLNSFLVWNELGDIQMISSEKEAANGIYFVRGEIYSERVTGDETLLADGYAVVNRIQKKKTTYYTQTSAPNRSLWSNGQVTAFYNEPIHIGNKELKLINKENVSLETPFMELNDQNVISTRINDIQANATKLADGKKRFYSFRAVENKENVVVLGTVDGKVIKELPSRYGKFVHIGNTKEQIIDSLKTGNNKNWIYFAVLIILTSISGFVFYMYGKGKWTKDVFVFTFFGRKIN</sequence>
<dbReference type="AlphaFoldDB" id="A0A0B5NGK6"/>
<dbReference type="EMBL" id="CP009335">
    <property type="protein sequence ID" value="AJG75490.1"/>
    <property type="molecule type" value="Genomic_DNA"/>
</dbReference>
<name>A0A0B5NGK6_BACTU</name>
<dbReference type="Proteomes" id="UP000501107">
    <property type="component" value="Chromosome"/>
</dbReference>
<feature type="transmembrane region" description="Helical" evidence="1">
    <location>
        <begin position="220"/>
        <end position="240"/>
    </location>
</feature>
<accession>A0A0B5NGK6</accession>
<evidence type="ECO:0000313" key="2">
    <source>
        <dbReference type="EMBL" id="AJG75490.1"/>
    </source>
</evidence>
<feature type="transmembrane region" description="Helical" evidence="1">
    <location>
        <begin position="7"/>
        <end position="25"/>
    </location>
</feature>
<organism evidence="3 5">
    <name type="scientific">Bacillus thuringiensis</name>
    <dbReference type="NCBI Taxonomy" id="1428"/>
    <lineage>
        <taxon>Bacteria</taxon>
        <taxon>Bacillati</taxon>
        <taxon>Bacillota</taxon>
        <taxon>Bacilli</taxon>
        <taxon>Bacillales</taxon>
        <taxon>Bacillaceae</taxon>
        <taxon>Bacillus</taxon>
        <taxon>Bacillus cereus group</taxon>
    </lineage>
</organism>
<dbReference type="Proteomes" id="UP000031876">
    <property type="component" value="Chromosome"/>
</dbReference>